<evidence type="ECO:0000256" key="2">
    <source>
        <dbReference type="ARBA" id="ARBA00023125"/>
    </source>
</evidence>
<dbReference type="RefSeq" id="WP_249848435.1">
    <property type="nucleotide sequence ID" value="NZ_JAMGBD010000001.1"/>
</dbReference>
<dbReference type="SMART" id="SM00419">
    <property type="entry name" value="HTH_CRP"/>
    <property type="match status" value="1"/>
</dbReference>
<sequence length="204" mass="23320">MQRLKPEQSVFHEGDPARRVFMVTHGALKLYTLLADGRRQITGFMFPGDFLGVSIDEEYAFTVEALEDTELWWFSREAFDRFISDHPQVERELYRLAAHELAEAQRQMVLLGRKAAAERLASFFLGLLDRAERASGKAETCFDLPMSRIDIADYLGLTKETVSRMLAHLRSLRLIRLQAQNRVEVLNRSGLSEMADGMSADHIN</sequence>
<dbReference type="InterPro" id="IPR018335">
    <property type="entry name" value="Tscrpt_reg_HTH_Crp-type_CS"/>
</dbReference>
<dbReference type="PROSITE" id="PS51063">
    <property type="entry name" value="HTH_CRP_2"/>
    <property type="match status" value="1"/>
</dbReference>
<dbReference type="CDD" id="cd00038">
    <property type="entry name" value="CAP_ED"/>
    <property type="match status" value="1"/>
</dbReference>
<dbReference type="Pfam" id="PF00027">
    <property type="entry name" value="cNMP_binding"/>
    <property type="match status" value="1"/>
</dbReference>
<dbReference type="SMART" id="SM00100">
    <property type="entry name" value="cNMP"/>
    <property type="match status" value="1"/>
</dbReference>
<dbReference type="Gene3D" id="2.60.120.10">
    <property type="entry name" value="Jelly Rolls"/>
    <property type="match status" value="1"/>
</dbReference>
<reference evidence="6" key="1">
    <citation type="submission" date="2022-05" db="EMBL/GenBank/DDBJ databases">
        <authorList>
            <person name="Jo J.-H."/>
            <person name="Im W.-T."/>
        </authorList>
    </citation>
    <scope>NUCLEOTIDE SEQUENCE</scope>
    <source>
        <strain evidence="6">SE158</strain>
    </source>
</reference>
<dbReference type="InterPro" id="IPR014710">
    <property type="entry name" value="RmlC-like_jellyroll"/>
</dbReference>
<evidence type="ECO:0000313" key="6">
    <source>
        <dbReference type="EMBL" id="MCL6684127.1"/>
    </source>
</evidence>
<dbReference type="InterPro" id="IPR012318">
    <property type="entry name" value="HTH_CRP"/>
</dbReference>
<keyword evidence="2" id="KW-0238">DNA-binding</keyword>
<comment type="caution">
    <text evidence="6">The sequence shown here is derived from an EMBL/GenBank/DDBJ whole genome shotgun (WGS) entry which is preliminary data.</text>
</comment>
<dbReference type="CDD" id="cd00092">
    <property type="entry name" value="HTH_CRP"/>
    <property type="match status" value="1"/>
</dbReference>
<dbReference type="InterPro" id="IPR036388">
    <property type="entry name" value="WH-like_DNA-bd_sf"/>
</dbReference>
<keyword evidence="7" id="KW-1185">Reference proteome</keyword>
<dbReference type="PROSITE" id="PS50042">
    <property type="entry name" value="CNMP_BINDING_3"/>
    <property type="match status" value="1"/>
</dbReference>
<dbReference type="InterPro" id="IPR050397">
    <property type="entry name" value="Env_Response_Regulators"/>
</dbReference>
<dbReference type="SUPFAM" id="SSF51206">
    <property type="entry name" value="cAMP-binding domain-like"/>
    <property type="match status" value="1"/>
</dbReference>
<dbReference type="Gene3D" id="1.10.10.10">
    <property type="entry name" value="Winged helix-like DNA-binding domain superfamily/Winged helix DNA-binding domain"/>
    <property type="match status" value="1"/>
</dbReference>
<keyword evidence="3" id="KW-0804">Transcription</keyword>
<protein>
    <submittedName>
        <fullName evidence="6">Cyclic nucleotide-binding domain-containing protein</fullName>
    </submittedName>
</protein>
<dbReference type="PANTHER" id="PTHR24567">
    <property type="entry name" value="CRP FAMILY TRANSCRIPTIONAL REGULATORY PROTEIN"/>
    <property type="match status" value="1"/>
</dbReference>
<feature type="domain" description="Cyclic nucleotide-binding" evidence="4">
    <location>
        <begin position="1"/>
        <end position="100"/>
    </location>
</feature>
<evidence type="ECO:0000259" key="4">
    <source>
        <dbReference type="PROSITE" id="PS50042"/>
    </source>
</evidence>
<dbReference type="SUPFAM" id="SSF46785">
    <property type="entry name" value="Winged helix' DNA-binding domain"/>
    <property type="match status" value="1"/>
</dbReference>
<organism evidence="6 7">
    <name type="scientific">Sphingomonas alba</name>
    <dbReference type="NCBI Taxonomy" id="2908208"/>
    <lineage>
        <taxon>Bacteria</taxon>
        <taxon>Pseudomonadati</taxon>
        <taxon>Pseudomonadota</taxon>
        <taxon>Alphaproteobacteria</taxon>
        <taxon>Sphingomonadales</taxon>
        <taxon>Sphingomonadaceae</taxon>
        <taxon>Sphingomonas</taxon>
    </lineage>
</organism>
<gene>
    <name evidence="6" type="ORF">LZ536_09475</name>
</gene>
<dbReference type="PROSITE" id="PS00042">
    <property type="entry name" value="HTH_CRP_1"/>
    <property type="match status" value="1"/>
</dbReference>
<dbReference type="InterPro" id="IPR000595">
    <property type="entry name" value="cNMP-bd_dom"/>
</dbReference>
<dbReference type="InterPro" id="IPR018490">
    <property type="entry name" value="cNMP-bd_dom_sf"/>
</dbReference>
<dbReference type="Pfam" id="PF13545">
    <property type="entry name" value="HTH_Crp_2"/>
    <property type="match status" value="1"/>
</dbReference>
<dbReference type="PRINTS" id="PR00034">
    <property type="entry name" value="HTHCRP"/>
</dbReference>
<dbReference type="PANTHER" id="PTHR24567:SF75">
    <property type="entry name" value="FUMARATE AND NITRATE REDUCTION REGULATORY PROTEIN"/>
    <property type="match status" value="1"/>
</dbReference>
<dbReference type="InterPro" id="IPR036390">
    <property type="entry name" value="WH_DNA-bd_sf"/>
</dbReference>
<proteinExistence type="predicted"/>
<evidence type="ECO:0000256" key="3">
    <source>
        <dbReference type="ARBA" id="ARBA00023163"/>
    </source>
</evidence>
<name>A0ABT0RNT1_9SPHN</name>
<keyword evidence="1" id="KW-0805">Transcription regulation</keyword>
<evidence type="ECO:0000313" key="7">
    <source>
        <dbReference type="Proteomes" id="UP001165363"/>
    </source>
</evidence>
<accession>A0ABT0RNT1</accession>
<dbReference type="Proteomes" id="UP001165363">
    <property type="component" value="Unassembled WGS sequence"/>
</dbReference>
<evidence type="ECO:0000259" key="5">
    <source>
        <dbReference type="PROSITE" id="PS51063"/>
    </source>
</evidence>
<dbReference type="EMBL" id="JAMGBD010000001">
    <property type="protein sequence ID" value="MCL6684127.1"/>
    <property type="molecule type" value="Genomic_DNA"/>
</dbReference>
<feature type="domain" description="HTH crp-type" evidence="5">
    <location>
        <begin position="114"/>
        <end position="189"/>
    </location>
</feature>
<evidence type="ECO:0000256" key="1">
    <source>
        <dbReference type="ARBA" id="ARBA00023015"/>
    </source>
</evidence>